<dbReference type="InterPro" id="IPR013762">
    <property type="entry name" value="Integrase-like_cat_sf"/>
</dbReference>
<gene>
    <name evidence="2" type="ORF">PHPALM_28680</name>
</gene>
<evidence type="ECO:0000256" key="1">
    <source>
        <dbReference type="SAM" id="MobiDB-lite"/>
    </source>
</evidence>
<protein>
    <submittedName>
        <fullName evidence="2">Uncharacterized protein</fullName>
    </submittedName>
</protein>
<dbReference type="GO" id="GO:0003677">
    <property type="term" value="F:DNA binding"/>
    <property type="evidence" value="ECO:0007669"/>
    <property type="project" value="InterPro"/>
</dbReference>
<dbReference type="EMBL" id="NCKW01015636">
    <property type="protein sequence ID" value="POM62194.1"/>
    <property type="molecule type" value="Genomic_DNA"/>
</dbReference>
<feature type="compositionally biased region" description="Polar residues" evidence="1">
    <location>
        <begin position="160"/>
        <end position="170"/>
    </location>
</feature>
<organism evidence="2 3">
    <name type="scientific">Phytophthora palmivora</name>
    <dbReference type="NCBI Taxonomy" id="4796"/>
    <lineage>
        <taxon>Eukaryota</taxon>
        <taxon>Sar</taxon>
        <taxon>Stramenopiles</taxon>
        <taxon>Oomycota</taxon>
        <taxon>Peronosporomycetes</taxon>
        <taxon>Peronosporales</taxon>
        <taxon>Peronosporaceae</taxon>
        <taxon>Phytophthora</taxon>
    </lineage>
</organism>
<keyword evidence="3" id="KW-1185">Reference proteome</keyword>
<dbReference type="AlphaFoldDB" id="A0A2P4X9G4"/>
<sequence>TLDKHCLKRENGGLTKNVYSTARVDADYQDAALACLMWHCFGRSSDLGYVQKQHVSVSADGAFYLRLLRVKTTEEQGLTLVPDKDDFLSCPLFTLSVALATQEAPCASLLGHLPALKPQAATPLDAGVPLHDLLAAEPVSLQVAVVTTPVPTATVRATRSSTPASTCTTVSSSPSQKKPSGGNAKRGEDSMQGHVNRMLKRVAEPAGVAADLTSHSFRRGGAQHANGDDHLAAQWIFDRGAWDMTKPNKAFAYIANTAREDRKVARVLSGWDADASPKVIDIAAQDHTTRERLRCLQELLFSTCTGLKEKRLNVSTNALSVLTAYLVRYFPQLKALAPEAPIVARVEECLEAAQICTADLLAWSMALNEEAAVCAQEQEKTEEKTHTCQDHGPLLAVIEELIASNRLMAARLAIVEAVQLKGKRKHVTTEQEQVPISSDQEPKPKRRKKQATNHAKGAESVLRALPPPHKSGALDERIYAYKRLFAIGRIEDPAPVDTQDILTIVGHV</sequence>
<reference evidence="2 3" key="1">
    <citation type="journal article" date="2017" name="Genome Biol. Evol.">
        <title>Phytophthora megakarya and P. palmivora, closely related causal agents of cacao black pod rot, underwent increases in genome sizes and gene numbers by different mechanisms.</title>
        <authorList>
            <person name="Ali S.S."/>
            <person name="Shao J."/>
            <person name="Lary D.J."/>
            <person name="Kronmiller B."/>
            <person name="Shen D."/>
            <person name="Strem M.D."/>
            <person name="Amoako-Attah I."/>
            <person name="Akrofi A.Y."/>
            <person name="Begoude B.A."/>
            <person name="Ten Hoopen G.M."/>
            <person name="Coulibaly K."/>
            <person name="Kebe B.I."/>
            <person name="Melnick R.L."/>
            <person name="Guiltinan M.J."/>
            <person name="Tyler B.M."/>
            <person name="Meinhardt L.W."/>
            <person name="Bailey B.A."/>
        </authorList>
    </citation>
    <scope>NUCLEOTIDE SEQUENCE [LARGE SCALE GENOMIC DNA]</scope>
    <source>
        <strain evidence="3">sbr112.9</strain>
    </source>
</reference>
<accession>A0A2P4X9G4</accession>
<evidence type="ECO:0000313" key="3">
    <source>
        <dbReference type="Proteomes" id="UP000237271"/>
    </source>
</evidence>
<proteinExistence type="predicted"/>
<dbReference type="OrthoDB" id="79176at2759"/>
<feature type="region of interest" description="Disordered" evidence="1">
    <location>
        <begin position="426"/>
        <end position="469"/>
    </location>
</feature>
<feature type="compositionally biased region" description="Polar residues" evidence="1">
    <location>
        <begin position="430"/>
        <end position="439"/>
    </location>
</feature>
<feature type="compositionally biased region" description="Low complexity" evidence="1">
    <location>
        <begin position="171"/>
        <end position="182"/>
    </location>
</feature>
<dbReference type="Gene3D" id="1.10.443.10">
    <property type="entry name" value="Intergrase catalytic core"/>
    <property type="match status" value="1"/>
</dbReference>
<dbReference type="GO" id="GO:0015074">
    <property type="term" value="P:DNA integration"/>
    <property type="evidence" value="ECO:0007669"/>
    <property type="project" value="InterPro"/>
</dbReference>
<name>A0A2P4X9G4_9STRA</name>
<feature type="region of interest" description="Disordered" evidence="1">
    <location>
        <begin position="154"/>
        <end position="191"/>
    </location>
</feature>
<dbReference type="Proteomes" id="UP000237271">
    <property type="component" value="Unassembled WGS sequence"/>
</dbReference>
<feature type="non-terminal residue" evidence="2">
    <location>
        <position position="1"/>
    </location>
</feature>
<dbReference type="GO" id="GO:0006310">
    <property type="term" value="P:DNA recombination"/>
    <property type="evidence" value="ECO:0007669"/>
    <property type="project" value="InterPro"/>
</dbReference>
<comment type="caution">
    <text evidence="2">The sequence shown here is derived from an EMBL/GenBank/DDBJ whole genome shotgun (WGS) entry which is preliminary data.</text>
</comment>
<evidence type="ECO:0000313" key="2">
    <source>
        <dbReference type="EMBL" id="POM62194.1"/>
    </source>
</evidence>